<keyword evidence="1" id="KW-0472">Membrane</keyword>
<sequence>MSNWFFFLVILITLAFLVAFFAMFRNLWTIYHQTEHTVRHLGRKHNVK</sequence>
<evidence type="ECO:0000313" key="2">
    <source>
        <dbReference type="EMBL" id="EFJ69466.1"/>
    </source>
</evidence>
<protein>
    <submittedName>
        <fullName evidence="2">Uncharacterized protein</fullName>
    </submittedName>
</protein>
<dbReference type="EMBL" id="ACGO02000002">
    <property type="protein sequence ID" value="EFJ69466.1"/>
    <property type="molecule type" value="Genomic_DNA"/>
</dbReference>
<accession>A0AA87DD87</accession>
<proteinExistence type="predicted"/>
<dbReference type="Proteomes" id="UP000003672">
    <property type="component" value="Unassembled WGS sequence"/>
</dbReference>
<organism evidence="2 3">
    <name type="scientific">Lactobacillus paragasseri JV-V03</name>
    <dbReference type="NCBI Taxonomy" id="525326"/>
    <lineage>
        <taxon>Bacteria</taxon>
        <taxon>Bacillati</taxon>
        <taxon>Bacillota</taxon>
        <taxon>Bacilli</taxon>
        <taxon>Lactobacillales</taxon>
        <taxon>Lactobacillaceae</taxon>
        <taxon>Lactobacillus</taxon>
    </lineage>
</organism>
<dbReference type="AlphaFoldDB" id="A0AA87DD87"/>
<keyword evidence="1" id="KW-1133">Transmembrane helix</keyword>
<gene>
    <name evidence="2" type="ORF">HMPREF0514_11536</name>
</gene>
<reference evidence="2 3" key="1">
    <citation type="submission" date="2010-06" db="EMBL/GenBank/DDBJ databases">
        <authorList>
            <person name="Muzny D."/>
            <person name="Qin X."/>
            <person name="Buhay C."/>
            <person name="Dugan-Rocha S."/>
            <person name="Ding Y."/>
            <person name="Chen G."/>
            <person name="Hawes A."/>
            <person name="Holder M."/>
            <person name="Jhangiani S."/>
            <person name="Johnson A."/>
            <person name="Khan Z."/>
            <person name="Li Z."/>
            <person name="Liu W."/>
            <person name="Liu X."/>
            <person name="Perez L."/>
            <person name="Shen H."/>
            <person name="Wang Q."/>
            <person name="Watt J."/>
            <person name="Xi L."/>
            <person name="Xin Y."/>
            <person name="Zhou J."/>
            <person name="Deng J."/>
            <person name="Jiang H."/>
            <person name="Liu Y."/>
            <person name="Qu J."/>
            <person name="Song X.-Z."/>
            <person name="Zhang L."/>
            <person name="Villasana D."/>
            <person name="Johnson A."/>
            <person name="Liu J."/>
            <person name="Liyanage D."/>
            <person name="Lorensuhewa L."/>
            <person name="Robinson T."/>
            <person name="Song A."/>
            <person name="Song B.-B."/>
            <person name="Dinh H."/>
            <person name="Thornton R."/>
            <person name="Coyle M."/>
            <person name="Francisco L."/>
            <person name="Jackson L."/>
            <person name="Javaid M."/>
            <person name="Korchina V."/>
            <person name="Kovar C."/>
            <person name="Mata R."/>
            <person name="Mathew T."/>
            <person name="Ngo R."/>
            <person name="Nguyen L."/>
            <person name="Nguyen N."/>
            <person name="Okwuonu G."/>
            <person name="Ongeri F."/>
            <person name="Pham C."/>
            <person name="Simmons D."/>
            <person name="Wilczek-Boney K."/>
            <person name="Hale W."/>
            <person name="Jakkamsetti A."/>
            <person name="Pham P."/>
            <person name="Ruth R."/>
            <person name="San Lucas F."/>
            <person name="Warren J."/>
            <person name="Zhang J."/>
            <person name="Zhao Z."/>
            <person name="Zhou C."/>
            <person name="Zhu D."/>
            <person name="Lee S."/>
            <person name="Bess C."/>
            <person name="Blankenburg K."/>
            <person name="Forbes L."/>
            <person name="Fu Q."/>
            <person name="Gubbala S."/>
            <person name="Hirani K."/>
            <person name="Jayaseelan J.C."/>
            <person name="Lara F."/>
            <person name="Munidasa M."/>
            <person name="Palculict T."/>
            <person name="Patil S."/>
            <person name="Pu L.-L."/>
            <person name="Saada N."/>
            <person name="Tang L."/>
            <person name="Weissenberger G."/>
            <person name="Zhu Y."/>
            <person name="Hemphill L."/>
            <person name="Shang Y."/>
            <person name="Youmans B."/>
            <person name="Ayvaz T."/>
            <person name="Ross M."/>
            <person name="Santibanez J."/>
            <person name="Aqrawi P."/>
            <person name="Gross S."/>
            <person name="Joshi V."/>
            <person name="Fowler G."/>
            <person name="Nazareth L."/>
            <person name="Reid J."/>
            <person name="Worley K."/>
            <person name="Petrosino J."/>
            <person name="Highlander S."/>
            <person name="Gibbs R."/>
        </authorList>
    </citation>
    <scope>NUCLEOTIDE SEQUENCE [LARGE SCALE GENOMIC DNA]</scope>
    <source>
        <strain evidence="2 3">JV-V03</strain>
    </source>
</reference>
<evidence type="ECO:0000256" key="1">
    <source>
        <dbReference type="SAM" id="Phobius"/>
    </source>
</evidence>
<feature type="transmembrane region" description="Helical" evidence="1">
    <location>
        <begin position="6"/>
        <end position="24"/>
    </location>
</feature>
<evidence type="ECO:0000313" key="3">
    <source>
        <dbReference type="Proteomes" id="UP000003672"/>
    </source>
</evidence>
<name>A0AA87DD87_9LACO</name>
<comment type="caution">
    <text evidence="2">The sequence shown here is derived from an EMBL/GenBank/DDBJ whole genome shotgun (WGS) entry which is preliminary data.</text>
</comment>
<keyword evidence="1" id="KW-0812">Transmembrane</keyword>